<evidence type="ECO:0000313" key="2">
    <source>
        <dbReference type="EMBL" id="CAI6356555.1"/>
    </source>
</evidence>
<dbReference type="EMBL" id="CARXXK010000002">
    <property type="protein sequence ID" value="CAI6356555.1"/>
    <property type="molecule type" value="Genomic_DNA"/>
</dbReference>
<protein>
    <submittedName>
        <fullName evidence="2">Uncharacterized protein</fullName>
    </submittedName>
</protein>
<keyword evidence="3" id="KW-1185">Reference proteome</keyword>
<dbReference type="AlphaFoldDB" id="A0AAV0WKT5"/>
<organism evidence="2 3">
    <name type="scientific">Macrosiphum euphorbiae</name>
    <name type="common">potato aphid</name>
    <dbReference type="NCBI Taxonomy" id="13131"/>
    <lineage>
        <taxon>Eukaryota</taxon>
        <taxon>Metazoa</taxon>
        <taxon>Ecdysozoa</taxon>
        <taxon>Arthropoda</taxon>
        <taxon>Hexapoda</taxon>
        <taxon>Insecta</taxon>
        <taxon>Pterygota</taxon>
        <taxon>Neoptera</taxon>
        <taxon>Paraneoptera</taxon>
        <taxon>Hemiptera</taxon>
        <taxon>Sternorrhyncha</taxon>
        <taxon>Aphidomorpha</taxon>
        <taxon>Aphidoidea</taxon>
        <taxon>Aphididae</taxon>
        <taxon>Macrosiphini</taxon>
        <taxon>Macrosiphum</taxon>
    </lineage>
</organism>
<feature type="signal peptide" evidence="1">
    <location>
        <begin position="1"/>
        <end position="21"/>
    </location>
</feature>
<name>A0AAV0WKT5_9HEMI</name>
<reference evidence="2 3" key="1">
    <citation type="submission" date="2023-01" db="EMBL/GenBank/DDBJ databases">
        <authorList>
            <person name="Whitehead M."/>
        </authorList>
    </citation>
    <scope>NUCLEOTIDE SEQUENCE [LARGE SCALE GENOMIC DNA]</scope>
</reference>
<comment type="caution">
    <text evidence="2">The sequence shown here is derived from an EMBL/GenBank/DDBJ whole genome shotgun (WGS) entry which is preliminary data.</text>
</comment>
<gene>
    <name evidence="2" type="ORF">MEUPH1_LOCUS12277</name>
</gene>
<proteinExistence type="predicted"/>
<dbReference type="Proteomes" id="UP001160148">
    <property type="component" value="Unassembled WGS sequence"/>
</dbReference>
<evidence type="ECO:0000256" key="1">
    <source>
        <dbReference type="SAM" id="SignalP"/>
    </source>
</evidence>
<accession>A0AAV0WKT5</accession>
<sequence length="112" mass="12988">MFPMQVLIVLSTIIIVHQTAKLNNENQTPVTTNYEFDKDGHEMLNNKTFYNYSNGSSESTTSYYFNIKNLFGNYTNSNETASPVSKYIISDNIKGIIRDIKRTHFPTFPWFD</sequence>
<evidence type="ECO:0000313" key="3">
    <source>
        <dbReference type="Proteomes" id="UP001160148"/>
    </source>
</evidence>
<feature type="chain" id="PRO_5043471631" evidence="1">
    <location>
        <begin position="22"/>
        <end position="112"/>
    </location>
</feature>
<keyword evidence="1" id="KW-0732">Signal</keyword>